<protein>
    <submittedName>
        <fullName evidence="1">Uncharacterized protein</fullName>
    </submittedName>
</protein>
<feature type="non-terminal residue" evidence="1">
    <location>
        <position position="38"/>
    </location>
</feature>
<organism evidence="1">
    <name type="scientific">uncultured Thermomicrobiales bacterium</name>
    <dbReference type="NCBI Taxonomy" id="1645740"/>
    <lineage>
        <taxon>Bacteria</taxon>
        <taxon>Pseudomonadati</taxon>
        <taxon>Thermomicrobiota</taxon>
        <taxon>Thermomicrobia</taxon>
        <taxon>Thermomicrobiales</taxon>
        <taxon>environmental samples</taxon>
    </lineage>
</organism>
<feature type="non-terminal residue" evidence="1">
    <location>
        <position position="1"/>
    </location>
</feature>
<accession>A0A6J4UBX9</accession>
<dbReference type="AlphaFoldDB" id="A0A6J4UBX9"/>
<dbReference type="EMBL" id="CADCWH010000058">
    <property type="protein sequence ID" value="CAA9544240.1"/>
    <property type="molecule type" value="Genomic_DNA"/>
</dbReference>
<gene>
    <name evidence="1" type="ORF">AVDCRST_MAG70-370</name>
</gene>
<reference evidence="1" key="1">
    <citation type="submission" date="2020-02" db="EMBL/GenBank/DDBJ databases">
        <authorList>
            <person name="Meier V. D."/>
        </authorList>
    </citation>
    <scope>NUCLEOTIDE SEQUENCE</scope>
    <source>
        <strain evidence="1">AVDCRST_MAG70</strain>
    </source>
</reference>
<name>A0A6J4UBX9_9BACT</name>
<proteinExistence type="predicted"/>
<sequence>WTTCNPSDDIVVAPRCRPSRNRRLDRMLMVRGSGSAIP</sequence>
<evidence type="ECO:0000313" key="1">
    <source>
        <dbReference type="EMBL" id="CAA9544240.1"/>
    </source>
</evidence>